<evidence type="ECO:0000256" key="2">
    <source>
        <dbReference type="SAM" id="MobiDB-lite"/>
    </source>
</evidence>
<comment type="similarity">
    <text evidence="1">Belongs to the phD/YefM antitoxin family.</text>
</comment>
<sequence>MRSSLSPPRDVSRRQAGGHGVMTSNVGVAGAPCQPVCVHACYVPAVSDPTSDALPRVGVRELRNQVAAVVRRAGAGERIVITVDGEPVAQLGPLSPTASPTLDDLVAAGLAQPPRRADRPAPPDPVDPPVDARTSSALDALRGGAER</sequence>
<gene>
    <name evidence="3" type="ORF">GH723_12780</name>
</gene>
<feature type="region of interest" description="Disordered" evidence="2">
    <location>
        <begin position="89"/>
        <end position="147"/>
    </location>
</feature>
<dbReference type="InterPro" id="IPR036165">
    <property type="entry name" value="YefM-like_sf"/>
</dbReference>
<protein>
    <submittedName>
        <fullName evidence="3">Type II toxin-antitoxin system prevent-host-death family antitoxin</fullName>
    </submittedName>
</protein>
<keyword evidence="4" id="KW-1185">Reference proteome</keyword>
<dbReference type="KEGG" id="atq:GH723_12780"/>
<organism evidence="3 4">
    <name type="scientific">Actinomarinicola tropica</name>
    <dbReference type="NCBI Taxonomy" id="2789776"/>
    <lineage>
        <taxon>Bacteria</taxon>
        <taxon>Bacillati</taxon>
        <taxon>Actinomycetota</taxon>
        <taxon>Acidimicrobiia</taxon>
        <taxon>Acidimicrobiales</taxon>
        <taxon>Iamiaceae</taxon>
        <taxon>Actinomarinicola</taxon>
    </lineage>
</organism>
<name>A0A5Q2RPU0_9ACTN</name>
<dbReference type="EMBL" id="CP045851">
    <property type="protein sequence ID" value="QGG95900.1"/>
    <property type="molecule type" value="Genomic_DNA"/>
</dbReference>
<evidence type="ECO:0000313" key="3">
    <source>
        <dbReference type="EMBL" id="QGG95900.1"/>
    </source>
</evidence>
<reference evidence="3 4" key="1">
    <citation type="submission" date="2019-11" db="EMBL/GenBank/DDBJ databases">
        <authorList>
            <person name="He Y."/>
        </authorList>
    </citation>
    <scope>NUCLEOTIDE SEQUENCE [LARGE SCALE GENOMIC DNA]</scope>
    <source>
        <strain evidence="3 4">SCSIO 58843</strain>
    </source>
</reference>
<dbReference type="Gene3D" id="3.40.1620.10">
    <property type="entry name" value="YefM-like domain"/>
    <property type="match status" value="1"/>
</dbReference>
<dbReference type="AlphaFoldDB" id="A0A5Q2RPU0"/>
<dbReference type="SUPFAM" id="SSF143120">
    <property type="entry name" value="YefM-like"/>
    <property type="match status" value="1"/>
</dbReference>
<proteinExistence type="inferred from homology"/>
<evidence type="ECO:0000256" key="1">
    <source>
        <dbReference type="ARBA" id="ARBA00009981"/>
    </source>
</evidence>
<evidence type="ECO:0000313" key="4">
    <source>
        <dbReference type="Proteomes" id="UP000334019"/>
    </source>
</evidence>
<dbReference type="NCBIfam" id="TIGR01552">
    <property type="entry name" value="phd_fam"/>
    <property type="match status" value="1"/>
</dbReference>
<dbReference type="Proteomes" id="UP000334019">
    <property type="component" value="Chromosome"/>
</dbReference>
<accession>A0A5Q2RPU0</accession>